<evidence type="ECO:0000256" key="3">
    <source>
        <dbReference type="ARBA" id="ARBA00023242"/>
    </source>
</evidence>
<dbReference type="AlphaFoldDB" id="A0AAV0E2Z4"/>
<dbReference type="Proteomes" id="UP001152523">
    <property type="component" value="Unassembled WGS sequence"/>
</dbReference>
<keyword evidence="3" id="KW-0539">Nucleus</keyword>
<evidence type="ECO:0000313" key="8">
    <source>
        <dbReference type="Proteomes" id="UP001152523"/>
    </source>
</evidence>
<reference evidence="6" key="1">
    <citation type="submission" date="2022-07" db="EMBL/GenBank/DDBJ databases">
        <authorList>
            <person name="Macas J."/>
            <person name="Novak P."/>
            <person name="Neumann P."/>
        </authorList>
    </citation>
    <scope>NUCLEOTIDE SEQUENCE</scope>
</reference>
<organism evidence="6 8">
    <name type="scientific">Cuscuta epithymum</name>
    <dbReference type="NCBI Taxonomy" id="186058"/>
    <lineage>
        <taxon>Eukaryota</taxon>
        <taxon>Viridiplantae</taxon>
        <taxon>Streptophyta</taxon>
        <taxon>Embryophyta</taxon>
        <taxon>Tracheophyta</taxon>
        <taxon>Spermatophyta</taxon>
        <taxon>Magnoliopsida</taxon>
        <taxon>eudicotyledons</taxon>
        <taxon>Gunneridae</taxon>
        <taxon>Pentapetalae</taxon>
        <taxon>asterids</taxon>
        <taxon>lamiids</taxon>
        <taxon>Solanales</taxon>
        <taxon>Convolvulaceae</taxon>
        <taxon>Cuscuteae</taxon>
        <taxon>Cuscuta</taxon>
        <taxon>Cuscuta subgen. Cuscuta</taxon>
    </lineage>
</organism>
<dbReference type="InterPro" id="IPR009057">
    <property type="entry name" value="Homeodomain-like_sf"/>
</dbReference>
<dbReference type="SMART" id="SM00717">
    <property type="entry name" value="SANT"/>
    <property type="match status" value="1"/>
</dbReference>
<evidence type="ECO:0000256" key="2">
    <source>
        <dbReference type="ARBA" id="ARBA00023125"/>
    </source>
</evidence>
<dbReference type="EMBL" id="CAMAPF010000987">
    <property type="protein sequence ID" value="CAH9135296.1"/>
    <property type="molecule type" value="Genomic_DNA"/>
</dbReference>
<dbReference type="GO" id="GO:0042162">
    <property type="term" value="F:telomeric DNA binding"/>
    <property type="evidence" value="ECO:0007669"/>
    <property type="project" value="UniProtKB-ARBA"/>
</dbReference>
<dbReference type="InterPro" id="IPR031105">
    <property type="entry name" value="TRP_plant"/>
</dbReference>
<dbReference type="PANTHER" id="PTHR21717">
    <property type="entry name" value="TELOMERIC REPEAT BINDING PROTEIN"/>
    <property type="match status" value="1"/>
</dbReference>
<evidence type="ECO:0000313" key="6">
    <source>
        <dbReference type="EMBL" id="CAH9115644.1"/>
    </source>
</evidence>
<keyword evidence="8" id="KW-1185">Reference proteome</keyword>
<accession>A0AAV0E2Z4</accession>
<sequence length="546" mass="60888">MASKKRLDYYGFNGYQVPPTPRAARSARRRGITQRRVDDNQMCAFDLLACIAGKLLVDGESSPTAKDNNIKNGDLNEDHRTMIGTSCNQKHTLFLSDLVSQPSVSNNCSSDIPHSQNSTFSNVELSFSRNHIPPCGSLPANRDDVKLGSCNRDDDENPMRSDPSLTFYNKAFRKLLAYKCWELNPKSEDKEHLNAGVGDCLKHQVSLRDYPYKKRKLYTCGSVGNSSSGLSTLSESERLPFSPGDSHVKLKIKSFRVPELFIEIPESATIGSLKRTVMEAVTEILGGGLCVGVLFQGKKVRDDKKTLLQTGISHNDKLDALGFTLEPNPSPDTQLLVCPEEHSQLYYDSPKPLKRCPPACSIAHAGVKRGPPNDINVPSDEEGTNLINFIERDCDLDPSHPDDVSSDKSAAGSRTLVPVSGANMESRATVPVWKPKRNKAERRRIRRPFSVAEVEALVQAVEKLGTGRWRDVKLRAFDEAKHRTYVDLKDKWKTLVHTARISPQQRRGEPVPQELLDRVLAAHAYWTQKQAKLMQIKHLPKTGLLL</sequence>
<dbReference type="InterPro" id="IPR057625">
    <property type="entry name" value="TPR1-6-like_ubiquitin"/>
</dbReference>
<protein>
    <submittedName>
        <fullName evidence="6">Uncharacterized protein</fullName>
    </submittedName>
</protein>
<feature type="domain" description="Myb-like" evidence="4">
    <location>
        <begin position="441"/>
        <end position="496"/>
    </location>
</feature>
<comment type="subcellular location">
    <subcellularLocation>
        <location evidence="1">Nucleus</location>
    </subcellularLocation>
</comment>
<dbReference type="GO" id="GO:0005634">
    <property type="term" value="C:nucleus"/>
    <property type="evidence" value="ECO:0007669"/>
    <property type="project" value="UniProtKB-SubCell"/>
</dbReference>
<dbReference type="GO" id="GO:0010597">
    <property type="term" value="P:green leaf volatile biosynthetic process"/>
    <property type="evidence" value="ECO:0007669"/>
    <property type="project" value="UniProtKB-ARBA"/>
</dbReference>
<dbReference type="InterPro" id="IPR001005">
    <property type="entry name" value="SANT/Myb"/>
</dbReference>
<dbReference type="SUPFAM" id="SSF54236">
    <property type="entry name" value="Ubiquitin-like"/>
    <property type="match status" value="1"/>
</dbReference>
<dbReference type="PANTHER" id="PTHR21717:SF70">
    <property type="entry name" value="TELOMERE REPEAT-BINDING PROTEIN 2-RELATED"/>
    <property type="match status" value="1"/>
</dbReference>
<dbReference type="Pfam" id="PF00249">
    <property type="entry name" value="Myb_DNA-binding"/>
    <property type="match status" value="1"/>
</dbReference>
<gene>
    <name evidence="6" type="ORF">CEPIT_LOCUS21179</name>
    <name evidence="7" type="ORF">CEPIT_LOCUS34401</name>
</gene>
<proteinExistence type="predicted"/>
<dbReference type="EMBL" id="CAMAPF010000249">
    <property type="protein sequence ID" value="CAH9115644.1"/>
    <property type="molecule type" value="Genomic_DNA"/>
</dbReference>
<dbReference type="SUPFAM" id="SSF46689">
    <property type="entry name" value="Homeodomain-like"/>
    <property type="match status" value="1"/>
</dbReference>
<dbReference type="Pfam" id="PF23603">
    <property type="entry name" value="Ubiquitin_TPR1"/>
    <property type="match status" value="1"/>
</dbReference>
<evidence type="ECO:0000259" key="5">
    <source>
        <dbReference type="PROSITE" id="PS51294"/>
    </source>
</evidence>
<name>A0AAV0E2Z4_9ASTE</name>
<dbReference type="GO" id="GO:0000976">
    <property type="term" value="F:transcription cis-regulatory region binding"/>
    <property type="evidence" value="ECO:0007669"/>
    <property type="project" value="UniProtKB-ARBA"/>
</dbReference>
<dbReference type="PROSITE" id="PS51294">
    <property type="entry name" value="HTH_MYB"/>
    <property type="match status" value="1"/>
</dbReference>
<dbReference type="InterPro" id="IPR017930">
    <property type="entry name" value="Myb_dom"/>
</dbReference>
<dbReference type="Gene3D" id="1.10.246.220">
    <property type="match status" value="1"/>
</dbReference>
<keyword evidence="2" id="KW-0238">DNA-binding</keyword>
<evidence type="ECO:0000313" key="7">
    <source>
        <dbReference type="EMBL" id="CAH9135296.1"/>
    </source>
</evidence>
<feature type="domain" description="HTH myb-type" evidence="5">
    <location>
        <begin position="441"/>
        <end position="500"/>
    </location>
</feature>
<dbReference type="InterPro" id="IPR029071">
    <property type="entry name" value="Ubiquitin-like_domsf"/>
</dbReference>
<evidence type="ECO:0000256" key="1">
    <source>
        <dbReference type="ARBA" id="ARBA00004123"/>
    </source>
</evidence>
<dbReference type="PROSITE" id="PS50090">
    <property type="entry name" value="MYB_LIKE"/>
    <property type="match status" value="1"/>
</dbReference>
<evidence type="ECO:0000259" key="4">
    <source>
        <dbReference type="PROSITE" id="PS50090"/>
    </source>
</evidence>
<comment type="caution">
    <text evidence="6">The sequence shown here is derived from an EMBL/GenBank/DDBJ whole genome shotgun (WGS) entry which is preliminary data.</text>
</comment>
<dbReference type="CDD" id="cd11660">
    <property type="entry name" value="SANT_TRF"/>
    <property type="match status" value="1"/>
</dbReference>